<feature type="domain" description="Ig-like" evidence="5">
    <location>
        <begin position="762"/>
        <end position="847"/>
    </location>
</feature>
<feature type="compositionally biased region" description="Basic and acidic residues" evidence="4">
    <location>
        <begin position="54"/>
        <end position="76"/>
    </location>
</feature>
<evidence type="ECO:0000256" key="4">
    <source>
        <dbReference type="SAM" id="MobiDB-lite"/>
    </source>
</evidence>
<evidence type="ECO:0000259" key="5">
    <source>
        <dbReference type="PROSITE" id="PS50835"/>
    </source>
</evidence>
<dbReference type="InterPro" id="IPR003598">
    <property type="entry name" value="Ig_sub2"/>
</dbReference>
<feature type="coiled-coil region" evidence="3">
    <location>
        <begin position="514"/>
        <end position="564"/>
    </location>
</feature>
<organism evidence="7 8">
    <name type="scientific">Esox lucius</name>
    <name type="common">Northern pike</name>
    <dbReference type="NCBI Taxonomy" id="8010"/>
    <lineage>
        <taxon>Eukaryota</taxon>
        <taxon>Metazoa</taxon>
        <taxon>Chordata</taxon>
        <taxon>Craniata</taxon>
        <taxon>Vertebrata</taxon>
        <taxon>Euteleostomi</taxon>
        <taxon>Actinopterygii</taxon>
        <taxon>Neopterygii</taxon>
        <taxon>Teleostei</taxon>
        <taxon>Protacanthopterygii</taxon>
        <taxon>Esociformes</taxon>
        <taxon>Esocidae</taxon>
        <taxon>Esox</taxon>
    </lineage>
</organism>
<dbReference type="GO" id="GO:0031430">
    <property type="term" value="C:M band"/>
    <property type="evidence" value="ECO:0007669"/>
    <property type="project" value="TreeGrafter"/>
</dbReference>
<feature type="domain" description="Fibronectin type-III" evidence="6">
    <location>
        <begin position="952"/>
        <end position="1048"/>
    </location>
</feature>
<dbReference type="PROSITE" id="PS50835">
    <property type="entry name" value="IG_LIKE"/>
    <property type="match status" value="4"/>
</dbReference>
<dbReference type="FunFam" id="2.60.40.10:FF:001438">
    <property type="entry name" value="Immunoglobulin-like and fibronectin type III domain-containing protein 1"/>
    <property type="match status" value="1"/>
</dbReference>
<name>A0AAY5LDN7_ESOLU</name>
<dbReference type="Pfam" id="PF07679">
    <property type="entry name" value="I-set"/>
    <property type="match status" value="6"/>
</dbReference>
<accession>A0AAY5LDN7</accession>
<dbReference type="Proteomes" id="UP000265140">
    <property type="component" value="Chromosome 17"/>
</dbReference>
<feature type="region of interest" description="Disordered" evidence="4">
    <location>
        <begin position="1"/>
        <end position="82"/>
    </location>
</feature>
<feature type="region of interest" description="Disordered" evidence="4">
    <location>
        <begin position="664"/>
        <end position="765"/>
    </location>
</feature>
<dbReference type="FunFam" id="2.60.40.10:FF:001232">
    <property type="entry name" value="Immunoglobulin-like and fibronectin type III domain-containing 1"/>
    <property type="match status" value="1"/>
</dbReference>
<reference evidence="7" key="3">
    <citation type="submission" date="2025-09" db="UniProtKB">
        <authorList>
            <consortium name="Ensembl"/>
        </authorList>
    </citation>
    <scope>IDENTIFICATION</scope>
</reference>
<dbReference type="CDD" id="cd00063">
    <property type="entry name" value="FN3"/>
    <property type="match status" value="4"/>
</dbReference>
<reference evidence="7 8" key="1">
    <citation type="submission" date="2020-02" db="EMBL/GenBank/DDBJ databases">
        <title>Esox lucius (northern pike) genome, fEsoLuc1, primary haplotype.</title>
        <authorList>
            <person name="Myers G."/>
            <person name="Karagic N."/>
            <person name="Meyer A."/>
            <person name="Pippel M."/>
            <person name="Reichard M."/>
            <person name="Winkler S."/>
            <person name="Tracey A."/>
            <person name="Sims Y."/>
            <person name="Howe K."/>
            <person name="Rhie A."/>
            <person name="Formenti G."/>
            <person name="Durbin R."/>
            <person name="Fedrigo O."/>
            <person name="Jarvis E.D."/>
        </authorList>
    </citation>
    <scope>NUCLEOTIDE SEQUENCE [LARGE SCALE GENOMIC DNA]</scope>
</reference>
<dbReference type="Ensembl" id="ENSELUT00000099270.1">
    <property type="protein sequence ID" value="ENSELUP00000097997.1"/>
    <property type="gene ID" value="ENSELUG00000020910.3"/>
</dbReference>
<dbReference type="SMART" id="SM00060">
    <property type="entry name" value="FN3"/>
    <property type="match status" value="4"/>
</dbReference>
<dbReference type="Pfam" id="PF18362">
    <property type="entry name" value="THB"/>
    <property type="match status" value="1"/>
</dbReference>
<feature type="compositionally biased region" description="Polar residues" evidence="4">
    <location>
        <begin position="1"/>
        <end position="10"/>
    </location>
</feature>
<feature type="compositionally biased region" description="Low complexity" evidence="4">
    <location>
        <begin position="703"/>
        <end position="715"/>
    </location>
</feature>
<keyword evidence="2" id="KW-0393">Immunoglobulin domain</keyword>
<dbReference type="SMART" id="SM00408">
    <property type="entry name" value="IGc2"/>
    <property type="match status" value="3"/>
</dbReference>
<evidence type="ECO:0000313" key="7">
    <source>
        <dbReference type="Ensembl" id="ENSELUP00000097997.1"/>
    </source>
</evidence>
<evidence type="ECO:0008006" key="9">
    <source>
        <dbReference type="Google" id="ProtNLM"/>
    </source>
</evidence>
<dbReference type="FunFam" id="2.60.40.10:FF:002294">
    <property type="entry name" value="Immunoglobulin-like and fibronectin type III domain-containing 1, tandem duplicate 3"/>
    <property type="match status" value="1"/>
</dbReference>
<dbReference type="FunFam" id="2.60.40.10:FF:001231">
    <property type="entry name" value="Immunoglobulin-like and fibronectin type III domain containing 1"/>
    <property type="match status" value="1"/>
</dbReference>
<proteinExistence type="predicted"/>
<dbReference type="PROSITE" id="PS50853">
    <property type="entry name" value="FN3"/>
    <property type="match status" value="4"/>
</dbReference>
<dbReference type="FunFam" id="2.60.40.10:FF:000031">
    <property type="entry name" value="Myosin-binding protein C, slow type"/>
    <property type="match status" value="1"/>
</dbReference>
<sequence length="1554" mass="169676">MKKSNVTNKPASGKKVEGAEGAVKVNDSKKGAEGAAEVPNAKKVEGAEGAAEVPDVKKVEGAEGKAEIPDAKKVEGGEGAAEIPHPKKVKKFRSKVPGVMITQYVEEIPEGKSHPDFTRKPIALTIQEGKFGVFKAIVIGEPTPKVTWNRANGNINDPERYQFKFDEVSGEHTLEIPKVCPEDADTYKCFATNEIGKAVCPIQLNVIEVGFKKTKEIAKSKEELKANKRVSYRKLLKKCGQKREEKPLEPDEKIWEILMSADKKDYERICAEYGITNFRGMLTRLAEMKKEREEEQAQFIEHISSLKHIEVAADESATFEIDMDLKDPSSRIFLYKDGVMVPYTKEAELEIKHGLKQVGKKYIFSIKNLDPADAGLYSVDVEGVNVFSTDFKIPTVNFAVKIQEVKAEERQDALFQCVLTAPMNHIHWIGKNIPIKNDDKFEITVSEDKLIHKLLVKDCQPLDAGIYAAVAGLSSCNAWLVVEADQNPANKGKKIPRKTTVAGGGDIDLEKIAKEQQEKYNKDMEAKLAEAQIQYAERQAAKAKAKAEKKAAKLKAKKEAMGKALGDASGKSLGDASGKAFGDASGKSLGDASGKALGDASGKALGDASGKALGDASGKALGDASGKALGDASGKALGYASGKALGYASGKALGDASGKALGDGLGKTSGEASGKGSGEASGKVLGQADWKGSGEASGGASAGDGAAAGAEGYADAGEDEDIELSTDESDDDEDDEEDDDKEAAKTKRVRSGPLVPDTVKDPGVHFASGLSDVTAVVGGSAEIVCKLSKEDCDGVWYKDGEQIKPDDVLTTSKDGCFQSLKISKVSEKYAGTYKFEADGRKTEAVIVVEDPPRFDPKALKEFMVPVVVKKGQKASFKVPFVGRDPIKIQWYLEGNELSEDTNVKIEHTEGNSRLLLNKLHRKDSGEIKIKLKNEFGTTEAFATLVVTDKPTPPMGPLEIIEASPNVIEIKWRPPKDDGGCKITNFILERQQIGRNTWKKLGQIGPEAHYKDTDVDHGRRYCYRIRAESEMGISELMETEDVQAGTKAYPGPPSAPKVVSAFKDSITLTWIPPSNTGGTSILGYNMEKRKKGSNLWIPVNPAENIIQEKQFCVKDVIEGTEYEFRVAAVNNSGAGEYGAPSEFVFARDPQKPPGKVLDLKVDDSTYTTLSLSWTKPKEEEGVQDEAKGYFVEIRPAENPEWERCNTNPMSMTSYTVKGMKSMAMYWVRVIAVNDGGEGKPKELDNYILAMPPPVRPRFTDQKIKSFMVVQAGNSARFNINFEASPWPDVIWLKDGIPVSKRVTISNAEGASQLLIPSAERSDTGIYTVIVKNIVGQETFSIEIRVTDEPKPPGPVELDENVPGTVTVSWTPSPDEKRDDRLHYMVSKRDSIKRSWHTVADRIFNNKFTACNIMPGREYQFRVYAKNDMGSSSPSESPKWEITGKREKFVVKMPEPKTCNLERPPKFLVPLKMHNAPQGYECYMTCAVRGEPTPHVTWYRDNISLNTNTNYLISNTCGVCSMLILTVGTKDTGEYTVVAENALGRAECSTKLIVKD</sequence>
<dbReference type="SUPFAM" id="SSF48726">
    <property type="entry name" value="Immunoglobulin"/>
    <property type="match status" value="7"/>
</dbReference>
<reference evidence="7" key="2">
    <citation type="submission" date="2025-08" db="UniProtKB">
        <authorList>
            <consortium name="Ensembl"/>
        </authorList>
    </citation>
    <scope>IDENTIFICATION</scope>
</reference>
<dbReference type="InterPro" id="IPR013098">
    <property type="entry name" value="Ig_I-set"/>
</dbReference>
<evidence type="ECO:0000256" key="2">
    <source>
        <dbReference type="ARBA" id="ARBA00023319"/>
    </source>
</evidence>
<protein>
    <recommendedName>
        <fullName evidence="9">Immunoglobulin like and fibronectin type III domain containing 1, tandem duplicate 1</fullName>
    </recommendedName>
</protein>
<dbReference type="InterPro" id="IPR007110">
    <property type="entry name" value="Ig-like_dom"/>
</dbReference>
<dbReference type="FunFam" id="2.60.40.10:FF:001097">
    <property type="entry name" value="Immunoglobulin-like and fibronectin type III domain-containing protein 1"/>
    <property type="match status" value="1"/>
</dbReference>
<dbReference type="InterPro" id="IPR003599">
    <property type="entry name" value="Ig_sub"/>
</dbReference>
<dbReference type="SMART" id="SM00409">
    <property type="entry name" value="IG"/>
    <property type="match status" value="7"/>
</dbReference>
<dbReference type="Pfam" id="PF00041">
    <property type="entry name" value="fn3"/>
    <property type="match status" value="3"/>
</dbReference>
<dbReference type="FunFam" id="2.60.40.10:FF:001267">
    <property type="entry name" value="Immunoglobulin-like and fibronectin type III domain containing 1"/>
    <property type="match status" value="1"/>
</dbReference>
<dbReference type="PANTHER" id="PTHR13817">
    <property type="entry name" value="TITIN"/>
    <property type="match status" value="1"/>
</dbReference>
<evidence type="ECO:0000313" key="8">
    <source>
        <dbReference type="Proteomes" id="UP000265140"/>
    </source>
</evidence>
<dbReference type="InterPro" id="IPR036116">
    <property type="entry name" value="FN3_sf"/>
</dbReference>
<dbReference type="GeneTree" id="ENSGT00940000160123"/>
<evidence type="ECO:0000259" key="6">
    <source>
        <dbReference type="PROSITE" id="PS50853"/>
    </source>
</evidence>
<dbReference type="InterPro" id="IPR050964">
    <property type="entry name" value="Striated_Muscle_Regulatory"/>
</dbReference>
<keyword evidence="3" id="KW-0175">Coiled coil</keyword>
<feature type="domain" description="Fibronectin type-III" evidence="6">
    <location>
        <begin position="1051"/>
        <end position="1148"/>
    </location>
</feature>
<dbReference type="SUPFAM" id="SSF49265">
    <property type="entry name" value="Fibronectin type III"/>
    <property type="match status" value="3"/>
</dbReference>
<feature type="domain" description="Fibronectin type-III" evidence="6">
    <location>
        <begin position="1350"/>
        <end position="1445"/>
    </location>
</feature>
<feature type="domain" description="Ig-like" evidence="5">
    <location>
        <begin position="1255"/>
        <end position="1345"/>
    </location>
</feature>
<dbReference type="FunFam" id="2.60.40.10:FF:000060">
    <property type="entry name" value="Myosin-binding protein C, slow type"/>
    <property type="match status" value="1"/>
</dbReference>
<dbReference type="InterPro" id="IPR036179">
    <property type="entry name" value="Ig-like_dom_sf"/>
</dbReference>
<dbReference type="FunFam" id="2.60.40.10:FF:001401">
    <property type="entry name" value="immunoglobulin-like and fibronectin type III domain-containing protein 1"/>
    <property type="match status" value="1"/>
</dbReference>
<dbReference type="Gene3D" id="2.60.40.10">
    <property type="entry name" value="Immunoglobulins"/>
    <property type="match status" value="11"/>
</dbReference>
<dbReference type="PANTHER" id="PTHR13817:SF181">
    <property type="entry name" value="IMMUNOGLOBULIN-LIKE AND FIBRONECTIN TYPE III DOMAIN-CONTAINING PROTEIN 1"/>
    <property type="match status" value="1"/>
</dbReference>
<dbReference type="PRINTS" id="PR00014">
    <property type="entry name" value="FNTYPEIII"/>
</dbReference>
<evidence type="ECO:0000256" key="1">
    <source>
        <dbReference type="ARBA" id="ARBA00022737"/>
    </source>
</evidence>
<dbReference type="InterPro" id="IPR003961">
    <property type="entry name" value="FN3_dom"/>
</dbReference>
<dbReference type="InterPro" id="IPR040849">
    <property type="entry name" value="MyBP-C_THB"/>
</dbReference>
<evidence type="ECO:0000256" key="3">
    <source>
        <dbReference type="SAM" id="Coils"/>
    </source>
</evidence>
<feature type="domain" description="Fibronectin type-III" evidence="6">
    <location>
        <begin position="1151"/>
        <end position="1252"/>
    </location>
</feature>
<feature type="domain" description="Ig-like" evidence="5">
    <location>
        <begin position="1463"/>
        <end position="1551"/>
    </location>
</feature>
<feature type="domain" description="Ig-like" evidence="5">
    <location>
        <begin position="115"/>
        <end position="200"/>
    </location>
</feature>
<keyword evidence="1" id="KW-0677">Repeat</keyword>
<feature type="compositionally biased region" description="Acidic residues" evidence="4">
    <location>
        <begin position="716"/>
        <end position="741"/>
    </location>
</feature>
<dbReference type="InterPro" id="IPR013783">
    <property type="entry name" value="Ig-like_fold"/>
</dbReference>
<dbReference type="GO" id="GO:0045214">
    <property type="term" value="P:sarcomere organization"/>
    <property type="evidence" value="ECO:0007669"/>
    <property type="project" value="TreeGrafter"/>
</dbReference>
<keyword evidence="8" id="KW-1185">Reference proteome</keyword>
<feature type="compositionally biased region" description="Gly residues" evidence="4">
    <location>
        <begin position="664"/>
        <end position="679"/>
    </location>
</feature>